<feature type="domain" description="C2H2-type" evidence="8">
    <location>
        <begin position="506"/>
        <end position="534"/>
    </location>
</feature>
<dbReference type="GO" id="GO:0008270">
    <property type="term" value="F:zinc ion binding"/>
    <property type="evidence" value="ECO:0007669"/>
    <property type="project" value="UniProtKB-KW"/>
</dbReference>
<feature type="region of interest" description="Disordered" evidence="6">
    <location>
        <begin position="256"/>
        <end position="275"/>
    </location>
</feature>
<reference evidence="9 10" key="1">
    <citation type="submission" date="2020-03" db="EMBL/GenBank/DDBJ databases">
        <title>Draft Genome Sequence of Cudoniella acicularis.</title>
        <authorList>
            <person name="Buettner E."/>
            <person name="Kellner H."/>
        </authorList>
    </citation>
    <scope>NUCLEOTIDE SEQUENCE [LARGE SCALE GENOMIC DNA]</scope>
    <source>
        <strain evidence="9 10">DSM 108380</strain>
    </source>
</reference>
<dbReference type="GO" id="GO:0005634">
    <property type="term" value="C:nucleus"/>
    <property type="evidence" value="ECO:0007669"/>
    <property type="project" value="UniProtKB-SubCell"/>
</dbReference>
<dbReference type="PROSITE" id="PS00028">
    <property type="entry name" value="ZINC_FINGER_C2H2_1"/>
    <property type="match status" value="1"/>
</dbReference>
<dbReference type="SMART" id="SM00355">
    <property type="entry name" value="ZnF_C2H2"/>
    <property type="match status" value="3"/>
</dbReference>
<organism evidence="9 10">
    <name type="scientific">Cudoniella acicularis</name>
    <dbReference type="NCBI Taxonomy" id="354080"/>
    <lineage>
        <taxon>Eukaryota</taxon>
        <taxon>Fungi</taxon>
        <taxon>Dikarya</taxon>
        <taxon>Ascomycota</taxon>
        <taxon>Pezizomycotina</taxon>
        <taxon>Leotiomycetes</taxon>
        <taxon>Helotiales</taxon>
        <taxon>Tricladiaceae</taxon>
        <taxon>Cudoniella</taxon>
    </lineage>
</organism>
<evidence type="ECO:0000256" key="3">
    <source>
        <dbReference type="ARBA" id="ARBA00023242"/>
    </source>
</evidence>
<keyword evidence="10" id="KW-1185">Reference proteome</keyword>
<feature type="region of interest" description="Disordered" evidence="6">
    <location>
        <begin position="443"/>
        <end position="495"/>
    </location>
</feature>
<evidence type="ECO:0000256" key="6">
    <source>
        <dbReference type="SAM" id="MobiDB-lite"/>
    </source>
</evidence>
<dbReference type="CDD" id="cd00086">
    <property type="entry name" value="homeodomain"/>
    <property type="match status" value="1"/>
</dbReference>
<dbReference type="SMART" id="SM00389">
    <property type="entry name" value="HOX"/>
    <property type="match status" value="1"/>
</dbReference>
<feature type="domain" description="Homeobox" evidence="7">
    <location>
        <begin position="298"/>
        <end position="361"/>
    </location>
</feature>
<evidence type="ECO:0000259" key="7">
    <source>
        <dbReference type="PROSITE" id="PS50071"/>
    </source>
</evidence>
<keyword evidence="4" id="KW-0479">Metal-binding</keyword>
<accession>A0A8H4VWJ4</accession>
<dbReference type="InterPro" id="IPR009057">
    <property type="entry name" value="Homeodomain-like_sf"/>
</dbReference>
<evidence type="ECO:0000259" key="8">
    <source>
        <dbReference type="PROSITE" id="PS50157"/>
    </source>
</evidence>
<evidence type="ECO:0000256" key="2">
    <source>
        <dbReference type="ARBA" id="ARBA00023155"/>
    </source>
</evidence>
<feature type="compositionally biased region" description="Basic residues" evidence="6">
    <location>
        <begin position="481"/>
        <end position="490"/>
    </location>
</feature>
<dbReference type="PANTHER" id="PTHR11850">
    <property type="entry name" value="HOMEOBOX PROTEIN TRANSCRIPTION FACTORS"/>
    <property type="match status" value="1"/>
</dbReference>
<dbReference type="InterPro" id="IPR050224">
    <property type="entry name" value="TALE_homeobox"/>
</dbReference>
<dbReference type="Proteomes" id="UP000566819">
    <property type="component" value="Unassembled WGS sequence"/>
</dbReference>
<proteinExistence type="predicted"/>
<dbReference type="InterPro" id="IPR008422">
    <property type="entry name" value="KN_HD"/>
</dbReference>
<keyword evidence="2 5" id="KW-0371">Homeobox</keyword>
<keyword evidence="3 5" id="KW-0539">Nucleus</keyword>
<sequence>MTTIEEEMDEFFNFEDAANPPPPQLNDLDLSKDIDLSDFPSGPYDINLAFAEQENDENSFACLQHFSEPWGHLMPDPENGGTIDTAMMGPDDFTDFPRWIDGMDVPTDPCVYCRRMRIHCKVLKEGLRKGSCTSCVALARSCSLTHDPSRQQVNNDRYRCTRSDFCLPGNTIDDDDLCYLPGNAKDDDDLNLSGLPSPALPTPACDYCRSRGYQCKQIQEGGRIGACTSCVALVRHCSLAPQNELGDWSIDDGMNPSNTWIPSKSPLESPDAYSHSRSTPNLICLRTSDENINADLGESGPKAGVRFSKEALRVLRSWVSTHHRHPYPTEEEKESLGRQTGLNKTQITNWLANARRRGKVRAPRSTSPSVRNYSHAMDIPRRATPGIEHMNPLERWKHSPPEHEPASVTAIAKAVTSSTFSSGRESPYSYGHTDDGSGRSLCNVSSTSSLGTSHSSGGSFASAFSHKSRESHGSFGSFGNRGRRRRRRQAQKPVKVPTLNGPIRTFQCTFCTETFKTKHDWQRHEKSLHLSLERWVCCPHGPAQFCADYGHNRCVFCGLPNPPSGHEEVHNYSSCADRSLEERTFYRKDHLRQHLNLVHDVKFQNFSMESWKVATPEIRSRCGFCGIVMDSWTIRVDHLAEHFKGGKSMADWKGDWGFEPQVLDIVENGIPPSSKDSPSATRTLEDLIKIGLVEYLHDCILKGGVPTDDDLLREGRQIIRKADEFATPPGDLEVSWFRDLIMFSGGHSREDENVYQAAAGGIPWAKRRDVANSFVTQAATDVGAIKCSKERALLAFVNAKLALGLTATDSELQIEACRILDETEVTSNHKCKDSLAWFKYLIIASKTWLADFRRRAGLPASSEMAIEHIRPTDDKKIDNSIHTHSRLETELADFVRLKRAEGVTPTDAEIQHFARLTVYNNDDPWNQTAMDDPIILHLFKRQQGLAPENEDGPDMPPLSEAVELGFPQAQSAPSPKTLHWDLQQTGIGLPSPPSVNNNSTGGIAPNIDQPLHTLVQNQPSTNTNPTQPLRYFLNDANCYVRLVRELSRYVTTCMSVNNPARRIPTDAEIQNQARWIIYDDDDPWNQTAADNAEWLIRFKRDVGLAPPEEGPGLPTQSVSWQVKSGGSGFSPPYLKPKDSAEFVDDVDVKMADKHFTIKKATAQKFLRSIASRYQPPAAVFCSRELEQGLNELVQSEVANGMYPSDDALRARAREIEGLEITPADDVHLLEKFKSMHGISTSAQPAMVPLTEAEILAEFDQELAQGNLNLGGTETDMLASVDPTPSLQLTDHTESPTGISKDYAELHRVHAATASPLRRRASEKMAVRSGLPLPMTLQGHIHTNPHEQTATPEDLGEEVFDEQREKGVNEEEIATETNRLFGKYLERKWRAEEGEMMMLASGVVGRLPRSGMMPVKEWDALVGLEDPILNVTDEQLDVSMTISDGKRHFRVRLGVGATALHKHLEELNSESEPLPRKSKYRIWKHKDYAVRDEKYALVTISRGAPDAVLCVIDKIVGEDDGIGLPWPIHKLRYICLASVEQTKLGPSKEGLIPFRFYKKWEWIIS</sequence>
<evidence type="ECO:0000313" key="9">
    <source>
        <dbReference type="EMBL" id="KAF4625273.1"/>
    </source>
</evidence>
<comment type="caution">
    <text evidence="9">The sequence shown here is derived from an EMBL/GenBank/DDBJ whole genome shotgun (WGS) entry which is preliminary data.</text>
</comment>
<evidence type="ECO:0000313" key="10">
    <source>
        <dbReference type="Proteomes" id="UP000566819"/>
    </source>
</evidence>
<evidence type="ECO:0000256" key="4">
    <source>
        <dbReference type="PROSITE-ProRule" id="PRU00042"/>
    </source>
</evidence>
<feature type="compositionally biased region" description="Low complexity" evidence="6">
    <location>
        <begin position="445"/>
        <end position="465"/>
    </location>
</feature>
<dbReference type="PROSITE" id="PS50071">
    <property type="entry name" value="HOMEOBOX_2"/>
    <property type="match status" value="1"/>
</dbReference>
<dbReference type="SUPFAM" id="SSF46689">
    <property type="entry name" value="Homeodomain-like"/>
    <property type="match status" value="1"/>
</dbReference>
<protein>
    <submittedName>
        <fullName evidence="9">Uncharacterized protein</fullName>
    </submittedName>
</protein>
<dbReference type="Pfam" id="PF05920">
    <property type="entry name" value="Homeobox_KN"/>
    <property type="match status" value="1"/>
</dbReference>
<comment type="subcellular location">
    <subcellularLocation>
        <location evidence="5">Nucleus</location>
    </subcellularLocation>
</comment>
<name>A0A8H4VWJ4_9HELO</name>
<dbReference type="GO" id="GO:0003677">
    <property type="term" value="F:DNA binding"/>
    <property type="evidence" value="ECO:0007669"/>
    <property type="project" value="UniProtKB-UniRule"/>
</dbReference>
<evidence type="ECO:0000256" key="1">
    <source>
        <dbReference type="ARBA" id="ARBA00023125"/>
    </source>
</evidence>
<dbReference type="PROSITE" id="PS50157">
    <property type="entry name" value="ZINC_FINGER_C2H2_2"/>
    <property type="match status" value="1"/>
</dbReference>
<keyword evidence="4" id="KW-0863">Zinc-finger</keyword>
<dbReference type="InterPro" id="IPR001356">
    <property type="entry name" value="HD"/>
</dbReference>
<keyword evidence="4" id="KW-0862">Zinc</keyword>
<gene>
    <name evidence="9" type="ORF">G7Y89_g12893</name>
</gene>
<dbReference type="OrthoDB" id="10056939at2759"/>
<dbReference type="InterPro" id="IPR013087">
    <property type="entry name" value="Znf_C2H2_type"/>
</dbReference>
<dbReference type="EMBL" id="JAAMPI010001421">
    <property type="protein sequence ID" value="KAF4625273.1"/>
    <property type="molecule type" value="Genomic_DNA"/>
</dbReference>
<dbReference type="GO" id="GO:0006355">
    <property type="term" value="P:regulation of DNA-templated transcription"/>
    <property type="evidence" value="ECO:0007669"/>
    <property type="project" value="InterPro"/>
</dbReference>
<keyword evidence="1 5" id="KW-0238">DNA-binding</keyword>
<evidence type="ECO:0000256" key="5">
    <source>
        <dbReference type="PROSITE-ProRule" id="PRU00108"/>
    </source>
</evidence>
<feature type="region of interest" description="Disordered" evidence="6">
    <location>
        <begin position="418"/>
        <end position="437"/>
    </location>
</feature>
<dbReference type="Gene3D" id="1.10.10.60">
    <property type="entry name" value="Homeodomain-like"/>
    <property type="match status" value="1"/>
</dbReference>
<feature type="DNA-binding region" description="Homeobox" evidence="5">
    <location>
        <begin position="300"/>
        <end position="362"/>
    </location>
</feature>